<dbReference type="GO" id="GO:0006508">
    <property type="term" value="P:proteolysis"/>
    <property type="evidence" value="ECO:0007669"/>
    <property type="project" value="UniProtKB-KW"/>
</dbReference>
<dbReference type="STRING" id="1048983.EL17_00110"/>
<dbReference type="AlphaFoldDB" id="A0A074L629"/>
<evidence type="ECO:0000256" key="2">
    <source>
        <dbReference type="ARBA" id="ARBA00022670"/>
    </source>
</evidence>
<keyword evidence="5" id="KW-0788">Thiol protease</keyword>
<dbReference type="SUPFAM" id="SSF54001">
    <property type="entry name" value="Cysteine proteinases"/>
    <property type="match status" value="1"/>
</dbReference>
<name>A0A074L629_9BACT</name>
<keyword evidence="4" id="KW-0378">Hydrolase</keyword>
<feature type="chain" id="PRO_5001695746" description="Spi protease inhibitor domain-containing protein" evidence="6">
    <location>
        <begin position="25"/>
        <end position="501"/>
    </location>
</feature>
<dbReference type="Proteomes" id="UP000027821">
    <property type="component" value="Unassembled WGS sequence"/>
</dbReference>
<organism evidence="8 9">
    <name type="scientific">Anditalea andensis</name>
    <dbReference type="NCBI Taxonomy" id="1048983"/>
    <lineage>
        <taxon>Bacteria</taxon>
        <taxon>Pseudomonadati</taxon>
        <taxon>Bacteroidota</taxon>
        <taxon>Cytophagia</taxon>
        <taxon>Cytophagales</taxon>
        <taxon>Cytophagaceae</taxon>
        <taxon>Anditalea</taxon>
    </lineage>
</organism>
<evidence type="ECO:0000256" key="5">
    <source>
        <dbReference type="ARBA" id="ARBA00022807"/>
    </source>
</evidence>
<dbReference type="eggNOG" id="ENOG50309XW">
    <property type="taxonomic scope" value="Bacteria"/>
</dbReference>
<keyword evidence="9" id="KW-1185">Reference proteome</keyword>
<dbReference type="InterPro" id="IPR038765">
    <property type="entry name" value="Papain-like_cys_pep_sf"/>
</dbReference>
<evidence type="ECO:0000256" key="3">
    <source>
        <dbReference type="ARBA" id="ARBA00022729"/>
    </source>
</evidence>
<feature type="signal peptide" evidence="6">
    <location>
        <begin position="1"/>
        <end position="24"/>
    </location>
</feature>
<reference evidence="8 9" key="1">
    <citation type="submission" date="2014-04" db="EMBL/GenBank/DDBJ databases">
        <title>Characterization and application of a salt tolerant electro-active bacterium.</title>
        <authorList>
            <person name="Yang L."/>
            <person name="Wei S."/>
            <person name="Tay Q.X.M."/>
        </authorList>
    </citation>
    <scope>NUCLEOTIDE SEQUENCE [LARGE SCALE GENOMIC DNA]</scope>
    <source>
        <strain evidence="8 9">LY1</strain>
    </source>
</reference>
<evidence type="ECO:0000259" key="7">
    <source>
        <dbReference type="Pfam" id="PF13734"/>
    </source>
</evidence>
<comment type="similarity">
    <text evidence="1">Belongs to the peptidase C10 family.</text>
</comment>
<evidence type="ECO:0000256" key="4">
    <source>
        <dbReference type="ARBA" id="ARBA00022801"/>
    </source>
</evidence>
<keyword evidence="2" id="KW-0645">Protease</keyword>
<proteinExistence type="inferred from homology"/>
<protein>
    <recommendedName>
        <fullName evidence="7">Spi protease inhibitor domain-containing protein</fullName>
    </recommendedName>
</protein>
<evidence type="ECO:0000256" key="6">
    <source>
        <dbReference type="SAM" id="SignalP"/>
    </source>
</evidence>
<dbReference type="PROSITE" id="PS51257">
    <property type="entry name" value="PROKAR_LIPOPROTEIN"/>
    <property type="match status" value="1"/>
</dbReference>
<accession>A0A074L629</accession>
<gene>
    <name evidence="8" type="ORF">EL17_00110</name>
</gene>
<dbReference type="Pfam" id="PF01640">
    <property type="entry name" value="Peptidase_C10"/>
    <property type="match status" value="1"/>
</dbReference>
<dbReference type="GO" id="GO:0008234">
    <property type="term" value="F:cysteine-type peptidase activity"/>
    <property type="evidence" value="ECO:0007669"/>
    <property type="project" value="UniProtKB-KW"/>
</dbReference>
<feature type="domain" description="Spi protease inhibitor" evidence="7">
    <location>
        <begin position="52"/>
        <end position="151"/>
    </location>
</feature>
<comment type="caution">
    <text evidence="8">The sequence shown here is derived from an EMBL/GenBank/DDBJ whole genome shotgun (WGS) entry which is preliminary data.</text>
</comment>
<dbReference type="InterPro" id="IPR025896">
    <property type="entry name" value="Spi_Prtas-inh"/>
</dbReference>
<sequence length="501" mass="56090">MKTMNPIFNSKIIALLFTTALLFACTEIEDLNLNDEFAKKQEISPQLDKDTFVSLDKAADVADLFFSKLTEGDDAIKNSSRARKGSASFETLSERGNPLMYIINYPDGGFVIMGSTKNYYPVLAYSDENSFEIPSELNGVTGWLEETKEAIKTSNALKDSVKFAMKNLWKGYETADILTSKEAQDTQLKSSLSSGEIACRNRCDELQMQFGGEGWNFLPLSQAQYVLDDAGFSGLYKDLSYSAEFNHSPNNFSVFAYKNVYKDEQVGPLLTTNWYQSEPFNDLCNGSPAGCGAIAVAQVINHYKHPQSFSLNGYAFNWSNIPINPRSGSDHAALVRLVGININTQYTSSFSYATPANMESGIKLLGYNVTRANHNFETVKTQLFTYKRPVIMGGNANNVPLPSPFDYIGKSHYWICDGARQVTTGQMQYFTEWQPYGNGVFTRGWNTKASPGVLGGIGSLYFHMNWGWRNKEFNGWFAFNNVNSGNGDFKYARQDFYITKQ</sequence>
<dbReference type="Pfam" id="PF13734">
    <property type="entry name" value="Inhibitor_I69"/>
    <property type="match status" value="1"/>
</dbReference>
<evidence type="ECO:0000313" key="8">
    <source>
        <dbReference type="EMBL" id="KEO75950.1"/>
    </source>
</evidence>
<keyword evidence="3 6" id="KW-0732">Signal</keyword>
<dbReference type="Gene3D" id="3.90.70.50">
    <property type="entry name" value="Peptidase C10, streptopain"/>
    <property type="match status" value="2"/>
</dbReference>
<dbReference type="RefSeq" id="WP_035068391.1">
    <property type="nucleotide sequence ID" value="NZ_JMIH01000001.1"/>
</dbReference>
<dbReference type="EMBL" id="JMIH01000001">
    <property type="protein sequence ID" value="KEO75950.1"/>
    <property type="molecule type" value="Genomic_DNA"/>
</dbReference>
<evidence type="ECO:0000313" key="9">
    <source>
        <dbReference type="Proteomes" id="UP000027821"/>
    </source>
</evidence>
<dbReference type="InterPro" id="IPR000200">
    <property type="entry name" value="Peptidase_C10"/>
</dbReference>
<dbReference type="InterPro" id="IPR044934">
    <property type="entry name" value="Streptopain_sf"/>
</dbReference>
<evidence type="ECO:0000256" key="1">
    <source>
        <dbReference type="ARBA" id="ARBA00009693"/>
    </source>
</evidence>